<dbReference type="Pfam" id="PF01656">
    <property type="entry name" value="CbiA"/>
    <property type="match status" value="1"/>
</dbReference>
<dbReference type="Pfam" id="PF23442">
    <property type="entry name" value="DUF7125"/>
    <property type="match status" value="1"/>
</dbReference>
<dbReference type="EMBL" id="CP031305">
    <property type="protein sequence ID" value="QCC54417.1"/>
    <property type="molecule type" value="Genomic_DNA"/>
</dbReference>
<accession>A0A4D6HP72</accession>
<dbReference type="InterPro" id="IPR027417">
    <property type="entry name" value="P-loop_NTPase"/>
</dbReference>
<dbReference type="GO" id="GO:0005524">
    <property type="term" value="F:ATP binding"/>
    <property type="evidence" value="ECO:0007669"/>
    <property type="project" value="UniProtKB-KW"/>
</dbReference>
<dbReference type="AlphaFoldDB" id="A0A4D6HP72"/>
<evidence type="ECO:0000256" key="2">
    <source>
        <dbReference type="ARBA" id="ARBA00022840"/>
    </source>
</evidence>
<proteinExistence type="predicted"/>
<dbReference type="PANTHER" id="PTHR43384">
    <property type="entry name" value="SEPTUM SITE-DETERMINING PROTEIN MIND HOMOLOG, CHLOROPLASTIC-RELATED"/>
    <property type="match status" value="1"/>
</dbReference>
<sequence>MIAIAGAKGGCGKTVTTLGLTEAFARAGIAALAVDADRQLPNLHVTGGVDRTPTLAALAAETGIRSVAQGSPRTSTAGIIPAPEPSANVDLESVLGRLEASTIQTIVDCPSGAGPDVVEPLAAASGVIVVTTDSDRSLTAAEMTVEMARRLGARVLGTVLNRCETVPPQVDSWVDVPVLGVIPQAESPLIDDETTTAYDELVETLRTRNATAQTPPAYDDDLLPTGIDALDRRLGGGLAPGSVAALIAEPASQSEHLLYEATAPRGTLYLTTERSAVNVQRAIETTSTETGTPTVRHVSGEHRLEEAMENISRLPAEATLIIDPIDVLERHDRHAYVSFLNDLKDWMVETESIALLHGLNGSNRPDNRTATIHATDAVFDVQTSNPGIGAGVGHSLSIPKFRPERSFTETIELSFDGVGAAVIETDQDGA</sequence>
<dbReference type="InterPro" id="IPR055549">
    <property type="entry name" value="DUF7125"/>
</dbReference>
<dbReference type="InterPro" id="IPR050625">
    <property type="entry name" value="ParA/MinD_ATPase"/>
</dbReference>
<evidence type="ECO:0000313" key="4">
    <source>
        <dbReference type="EMBL" id="QCC54417.1"/>
    </source>
</evidence>
<gene>
    <name evidence="4" type="ORF">DV706_07905</name>
</gene>
<organism evidence="4 5">
    <name type="scientific">Natronorubrum bangense</name>
    <dbReference type="NCBI Taxonomy" id="61858"/>
    <lineage>
        <taxon>Archaea</taxon>
        <taxon>Methanobacteriati</taxon>
        <taxon>Methanobacteriota</taxon>
        <taxon>Stenosarchaea group</taxon>
        <taxon>Halobacteria</taxon>
        <taxon>Halobacteriales</taxon>
        <taxon>Natrialbaceae</taxon>
        <taxon>Natronorubrum</taxon>
    </lineage>
</organism>
<keyword evidence="1" id="KW-0547">Nucleotide-binding</keyword>
<dbReference type="SUPFAM" id="SSF52540">
    <property type="entry name" value="P-loop containing nucleoside triphosphate hydrolases"/>
    <property type="match status" value="2"/>
</dbReference>
<dbReference type="GO" id="GO:0005829">
    <property type="term" value="C:cytosol"/>
    <property type="evidence" value="ECO:0007669"/>
    <property type="project" value="TreeGrafter"/>
</dbReference>
<dbReference type="GeneID" id="39851172"/>
<dbReference type="KEGG" id="nbg:DV706_07905"/>
<keyword evidence="2" id="KW-0067">ATP-binding</keyword>
<reference evidence="4 5" key="1">
    <citation type="journal article" date="2019" name="Nat. Commun.">
        <title>A new type of DNA phosphorothioation-based antiviral system in archaea.</title>
        <authorList>
            <person name="Xiong L."/>
            <person name="Liu S."/>
            <person name="Chen S."/>
            <person name="Xiao Y."/>
            <person name="Zhu B."/>
            <person name="Gao Y."/>
            <person name="Zhang Y."/>
            <person name="Chen B."/>
            <person name="Luo J."/>
            <person name="Deng Z."/>
            <person name="Chen X."/>
            <person name="Wang L."/>
            <person name="Chen S."/>
        </authorList>
    </citation>
    <scope>NUCLEOTIDE SEQUENCE [LARGE SCALE GENOMIC DNA]</scope>
    <source>
        <strain evidence="4 5">JCM 10635</strain>
    </source>
</reference>
<dbReference type="GO" id="GO:0016887">
    <property type="term" value="F:ATP hydrolysis activity"/>
    <property type="evidence" value="ECO:0007669"/>
    <property type="project" value="TreeGrafter"/>
</dbReference>
<dbReference type="InterPro" id="IPR002586">
    <property type="entry name" value="CobQ/CobB/MinD/ParA_Nub-bd_dom"/>
</dbReference>
<evidence type="ECO:0000259" key="3">
    <source>
        <dbReference type="Pfam" id="PF01656"/>
    </source>
</evidence>
<evidence type="ECO:0000313" key="5">
    <source>
        <dbReference type="Proteomes" id="UP000296822"/>
    </source>
</evidence>
<name>A0A4D6HP72_9EURY</name>
<dbReference type="Gene3D" id="3.40.50.300">
    <property type="entry name" value="P-loop containing nucleotide triphosphate hydrolases"/>
    <property type="match status" value="2"/>
</dbReference>
<feature type="domain" description="CobQ/CobB/MinD/ParA nucleotide binding" evidence="3">
    <location>
        <begin position="2"/>
        <end position="186"/>
    </location>
</feature>
<dbReference type="GO" id="GO:0051782">
    <property type="term" value="P:negative regulation of cell division"/>
    <property type="evidence" value="ECO:0007669"/>
    <property type="project" value="TreeGrafter"/>
</dbReference>
<protein>
    <submittedName>
        <fullName evidence="4">Chromosome partitioning protein</fullName>
    </submittedName>
</protein>
<dbReference type="GO" id="GO:0009898">
    <property type="term" value="C:cytoplasmic side of plasma membrane"/>
    <property type="evidence" value="ECO:0007669"/>
    <property type="project" value="TreeGrafter"/>
</dbReference>
<dbReference type="RefSeq" id="WP_006065168.1">
    <property type="nucleotide sequence ID" value="NZ_CP031305.1"/>
</dbReference>
<evidence type="ECO:0000256" key="1">
    <source>
        <dbReference type="ARBA" id="ARBA00022741"/>
    </source>
</evidence>
<dbReference type="Proteomes" id="UP000296822">
    <property type="component" value="Chromosome"/>
</dbReference>
<dbReference type="PANTHER" id="PTHR43384:SF6">
    <property type="entry name" value="SEPTUM SITE-DETERMINING PROTEIN MIND HOMOLOG, CHLOROPLASTIC"/>
    <property type="match status" value="1"/>
</dbReference>